<feature type="domain" description="F-box" evidence="1">
    <location>
        <begin position="22"/>
        <end position="62"/>
    </location>
</feature>
<name>A0A176W521_MARPO</name>
<sequence length="488" mass="55184">MESSSTSSSSNDEGLMMGGKYISKEVVCKILGKLPVRNLLLLRCVCKRWNTILEDLEFQSISSAYETQNAMSPASVPYLLWDADSSRPLLSFDLQLRKWRPFHLLQSVHASVISSTRGLFLTTQQSIDGKCLYILNPLTKTERRIPGLDWSHFDVRQMVVDDMGLGQYFIIAEELQKKGTGGELVPTFPRIQIYDSLKKQWFMTRGFPQGVRFKNAFALNGHLLFLAQKHVISNSKNVVLYKYDGRESLEAYGLDLPVCIGPTFRQWIPRLFGNRGRLMLIGETDTCGRGVFIWQLNPTTYEWVLEHKMPNDLFVTSVGSYDFLACEDFICVHPSRGEKNRAIMGNLATGSWHILPAISPSLYMGRSAFIFDSFCFYEPRMVVERATLEVAIEDVLYFSLYDALAICGADACRRKMEALRKGLKRRTDFLSLSSRRKGAASLHQFEAGSEDAKLEAEDCGQEAGATSKSRFAAVMKRELLPAVREDSQ</sequence>
<dbReference type="Gene3D" id="1.20.1280.50">
    <property type="match status" value="1"/>
</dbReference>
<dbReference type="InterPro" id="IPR001810">
    <property type="entry name" value="F-box_dom"/>
</dbReference>
<reference evidence="2" key="1">
    <citation type="submission" date="2016-03" db="EMBL/GenBank/DDBJ databases">
        <title>Mechanisms controlling the formation of the plant cell surface in tip-growing cells are functionally conserved among land plants.</title>
        <authorList>
            <person name="Honkanen S."/>
            <person name="Jones V.A."/>
            <person name="Morieri G."/>
            <person name="Champion C."/>
            <person name="Hetherington A.J."/>
            <person name="Kelly S."/>
            <person name="Saint-Marcoux D."/>
            <person name="Proust H."/>
            <person name="Prescott H."/>
            <person name="Dolan L."/>
        </authorList>
    </citation>
    <scope>NUCLEOTIDE SEQUENCE [LARGE SCALE GENOMIC DNA]</scope>
    <source>
        <tissue evidence="2">Whole gametophyte</tissue>
    </source>
</reference>
<evidence type="ECO:0000313" key="3">
    <source>
        <dbReference type="Proteomes" id="UP000077202"/>
    </source>
</evidence>
<evidence type="ECO:0000313" key="2">
    <source>
        <dbReference type="EMBL" id="OAE28099.1"/>
    </source>
</evidence>
<proteinExistence type="predicted"/>
<comment type="caution">
    <text evidence="2">The sequence shown here is derived from an EMBL/GenBank/DDBJ whole genome shotgun (WGS) entry which is preliminary data.</text>
</comment>
<dbReference type="SMART" id="SM00256">
    <property type="entry name" value="FBOX"/>
    <property type="match status" value="1"/>
</dbReference>
<dbReference type="InterPro" id="IPR011043">
    <property type="entry name" value="Gal_Oxase/kelch_b-propeller"/>
</dbReference>
<gene>
    <name evidence="2" type="ORF">AXG93_136s1140</name>
</gene>
<keyword evidence="3" id="KW-1185">Reference proteome</keyword>
<dbReference type="InterPro" id="IPR050796">
    <property type="entry name" value="SCF_F-box_component"/>
</dbReference>
<dbReference type="Pfam" id="PF00646">
    <property type="entry name" value="F-box"/>
    <property type="match status" value="1"/>
</dbReference>
<evidence type="ECO:0000259" key="1">
    <source>
        <dbReference type="SMART" id="SM00256"/>
    </source>
</evidence>
<dbReference type="AlphaFoldDB" id="A0A176W521"/>
<dbReference type="EMBL" id="LVLJ01001769">
    <property type="protein sequence ID" value="OAE28099.1"/>
    <property type="molecule type" value="Genomic_DNA"/>
</dbReference>
<dbReference type="Proteomes" id="UP000077202">
    <property type="component" value="Unassembled WGS sequence"/>
</dbReference>
<dbReference type="PANTHER" id="PTHR31672">
    <property type="entry name" value="BNACNNG10540D PROTEIN"/>
    <property type="match status" value="1"/>
</dbReference>
<protein>
    <recommendedName>
        <fullName evidence="1">F-box domain-containing protein</fullName>
    </recommendedName>
</protein>
<dbReference type="InterPro" id="IPR036047">
    <property type="entry name" value="F-box-like_dom_sf"/>
</dbReference>
<accession>A0A176W521</accession>
<organism evidence="2 3">
    <name type="scientific">Marchantia polymorpha subsp. ruderalis</name>
    <dbReference type="NCBI Taxonomy" id="1480154"/>
    <lineage>
        <taxon>Eukaryota</taxon>
        <taxon>Viridiplantae</taxon>
        <taxon>Streptophyta</taxon>
        <taxon>Embryophyta</taxon>
        <taxon>Marchantiophyta</taxon>
        <taxon>Marchantiopsida</taxon>
        <taxon>Marchantiidae</taxon>
        <taxon>Marchantiales</taxon>
        <taxon>Marchantiaceae</taxon>
        <taxon>Marchantia</taxon>
    </lineage>
</organism>
<dbReference type="PANTHER" id="PTHR31672:SF7">
    <property type="entry name" value="F-BOX DOMAIN-CONTAINING PROTEIN"/>
    <property type="match status" value="1"/>
</dbReference>
<dbReference type="SUPFAM" id="SSF81383">
    <property type="entry name" value="F-box domain"/>
    <property type="match status" value="1"/>
</dbReference>
<dbReference type="SUPFAM" id="SSF50965">
    <property type="entry name" value="Galactose oxidase, central domain"/>
    <property type="match status" value="1"/>
</dbReference>